<dbReference type="PROSITE" id="PS51257">
    <property type="entry name" value="PROKAR_LIPOPROTEIN"/>
    <property type="match status" value="1"/>
</dbReference>
<protein>
    <submittedName>
        <fullName evidence="9">Lactose ABC transporter substrate-binding protein</fullName>
    </submittedName>
</protein>
<dbReference type="Proteomes" id="UP000291226">
    <property type="component" value="Unassembled WGS sequence"/>
</dbReference>
<dbReference type="EMBL" id="SHSP01000018">
    <property type="protein sequence ID" value="TCF30568.1"/>
    <property type="molecule type" value="Genomic_DNA"/>
</dbReference>
<evidence type="ECO:0000313" key="9">
    <source>
        <dbReference type="EMBL" id="TCF80866.1"/>
    </source>
</evidence>
<evidence type="ECO:0000313" key="15">
    <source>
        <dbReference type="Proteomes" id="UP000293319"/>
    </source>
</evidence>
<reference evidence="9" key="2">
    <citation type="submission" date="2019-02" db="EMBL/GenBank/DDBJ databases">
        <authorList>
            <person name="Odamaki T."/>
        </authorList>
    </citation>
    <scope>NUCLEOTIDE SEQUENCE</scope>
    <source>
        <strain evidence="2">MCC10004</strain>
        <strain evidence="3">MCC10009</strain>
        <strain evidence="4">MCC10044</strain>
        <strain evidence="5">MCC10083</strain>
        <strain evidence="6">MCC10096</strain>
        <strain evidence="7">MCC10100</strain>
        <strain evidence="8">MCC10102</strain>
        <strain evidence="9">MCC10126</strain>
    </source>
</reference>
<dbReference type="Proteomes" id="UP000292692">
    <property type="component" value="Unassembled WGS sequence"/>
</dbReference>
<evidence type="ECO:0000256" key="1">
    <source>
        <dbReference type="SAM" id="SignalP"/>
    </source>
</evidence>
<evidence type="ECO:0000313" key="7">
    <source>
        <dbReference type="EMBL" id="TCF38291.1"/>
    </source>
</evidence>
<accession>A0A0M0VK45</accession>
<gene>
    <name evidence="2" type="ORF">MCC10004_1336</name>
    <name evidence="3" type="ORF">MCC10009_1551</name>
    <name evidence="4" type="ORF">MCC10044_1578</name>
    <name evidence="5" type="ORF">MCC10083_1565</name>
    <name evidence="6" type="ORF">MCC10096_1816</name>
    <name evidence="7" type="ORF">MCC10100_1590</name>
    <name evidence="8" type="ORF">MCC10102_1646</name>
    <name evidence="9" type="ORF">MCC10126_1693</name>
</gene>
<dbReference type="InterPro" id="IPR050490">
    <property type="entry name" value="Bact_solute-bd_prot1"/>
</dbReference>
<dbReference type="EMBL" id="SHPS01000032">
    <property type="protein sequence ID" value="TCD84828.1"/>
    <property type="molecule type" value="Genomic_DNA"/>
</dbReference>
<reference evidence="10 11" key="1">
    <citation type="journal article" date="2018" name="Sci. Rep.">
        <title>Genomic diversity and distribution of Bifidobacterium longum subsp. longum across the human lifespan.</title>
        <authorList>
            <person name="Odamaki T."/>
            <person name="Bottacini F."/>
            <person name="Kato K."/>
            <person name="Mitsuyama E."/>
            <person name="Yoshida K."/>
            <person name="Horigome A."/>
            <person name="Xiao J.Z."/>
            <person name="van Sinderen D."/>
        </authorList>
    </citation>
    <scope>NUCLEOTIDE SEQUENCE [LARGE SCALE GENOMIC DNA]</scope>
    <source>
        <strain evidence="2 16">MCC10004</strain>
        <strain evidence="3 12">MCC10009</strain>
        <strain evidence="4 15">MCC10044</strain>
        <strain evidence="5 10">MCC10083</strain>
        <strain evidence="6 14">MCC10096</strain>
        <strain evidence="7 17">MCC10100</strain>
        <strain evidence="8 13">MCC10102</strain>
        <strain evidence="9 11">MCC10126</strain>
    </source>
</reference>
<feature type="chain" id="PRO_5044054081" evidence="1">
    <location>
        <begin position="31"/>
        <end position="437"/>
    </location>
</feature>
<dbReference type="EMBL" id="SHTN01000032">
    <property type="protein sequence ID" value="TCF80866.1"/>
    <property type="molecule type" value="Genomic_DNA"/>
</dbReference>
<evidence type="ECO:0000313" key="14">
    <source>
        <dbReference type="Proteomes" id="UP000292932"/>
    </source>
</evidence>
<dbReference type="Proteomes" id="UP000291881">
    <property type="component" value="Unassembled WGS sequence"/>
</dbReference>
<evidence type="ECO:0000313" key="16">
    <source>
        <dbReference type="Proteomes" id="UP000293475"/>
    </source>
</evidence>
<evidence type="ECO:0000313" key="2">
    <source>
        <dbReference type="EMBL" id="TCD77201.1"/>
    </source>
</evidence>
<evidence type="ECO:0000313" key="13">
    <source>
        <dbReference type="Proteomes" id="UP000292692"/>
    </source>
</evidence>
<evidence type="ECO:0000313" key="12">
    <source>
        <dbReference type="Proteomes" id="UP000291881"/>
    </source>
</evidence>
<dbReference type="EMBL" id="SHST01000028">
    <property type="protein sequence ID" value="TCF38291.1"/>
    <property type="molecule type" value="Genomic_DNA"/>
</dbReference>
<keyword evidence="1" id="KW-0732">Signal</keyword>
<dbReference type="EMBL" id="SHSD01000037">
    <property type="protein sequence ID" value="TCF08710.1"/>
    <property type="molecule type" value="Genomic_DNA"/>
</dbReference>
<dbReference type="Proteomes" id="UP000291501">
    <property type="component" value="Unassembled WGS sequence"/>
</dbReference>
<organism evidence="9 11">
    <name type="scientific">Bifidobacterium longum subsp. longum</name>
    <dbReference type="NCBI Taxonomy" id="1679"/>
    <lineage>
        <taxon>Bacteria</taxon>
        <taxon>Bacillati</taxon>
        <taxon>Actinomycetota</taxon>
        <taxon>Actinomycetes</taxon>
        <taxon>Bifidobacteriales</taxon>
        <taxon>Bifidobacteriaceae</taxon>
        <taxon>Bifidobacterium</taxon>
    </lineage>
</organism>
<sequence>MLVKNNKETIMKFKSVAAALLAAVTCVSMAACGSGGDTNADGKVEITMWHNSTTGDGKAYWESAAKAFEKENPNVTIKIEAIQNEDMDGKLQTALQDPNSAPDIFMARGGQKLRDVVEAGQAMDLTDKISDTVKNQMATAEATGTIDGKIYSVQQSVLPGGIWYSKDLFEKAGITETPKTWDEFKTVVQKLKDAGITPIAVGGKDAWPAAHWWYWFALRECSADTFDKAQSDKDFSDKCWTRTGDDVQALLDLDAFNDGFLTTPAQQGASSSAGLLANHMAAMELMGGWEPGVIKDLTPDKKDMADLGYFAFPTMDGGEGDPTAIMGGSDGMAVGEWAPEEAVDFLNFVSEKEWQEKYAEAFSTIPANKEAQDVVTNEALKQVLTVYNDASSVSMWLDTVFGQNIGNALNEGVVNMMAGQGSAQDIVKGVETAAAKG</sequence>
<dbReference type="EMBL" id="SHSV01000028">
    <property type="protein sequence ID" value="TCF43948.1"/>
    <property type="molecule type" value="Genomic_DNA"/>
</dbReference>
<evidence type="ECO:0000313" key="8">
    <source>
        <dbReference type="EMBL" id="TCF43948.1"/>
    </source>
</evidence>
<dbReference type="EMBL" id="SHPO01000022">
    <property type="protein sequence ID" value="TCD77201.1"/>
    <property type="molecule type" value="Genomic_DNA"/>
</dbReference>
<evidence type="ECO:0000313" key="5">
    <source>
        <dbReference type="EMBL" id="TCF08710.1"/>
    </source>
</evidence>
<dbReference type="PANTHER" id="PTHR43649:SF14">
    <property type="entry name" value="BLR3389 PROTEIN"/>
    <property type="match status" value="1"/>
</dbReference>
<evidence type="ECO:0000313" key="6">
    <source>
        <dbReference type="EMBL" id="TCF30568.1"/>
    </source>
</evidence>
<dbReference type="Proteomes" id="UP000294241">
    <property type="component" value="Unassembled WGS sequence"/>
</dbReference>
<name>A0A0M0VK45_BIFLL</name>
<dbReference type="Pfam" id="PF01547">
    <property type="entry name" value="SBP_bac_1"/>
    <property type="match status" value="1"/>
</dbReference>
<proteinExistence type="predicted"/>
<evidence type="ECO:0000313" key="11">
    <source>
        <dbReference type="Proteomes" id="UP000291501"/>
    </source>
</evidence>
<evidence type="ECO:0000313" key="17">
    <source>
        <dbReference type="Proteomes" id="UP000294241"/>
    </source>
</evidence>
<evidence type="ECO:0000313" key="3">
    <source>
        <dbReference type="EMBL" id="TCD84828.1"/>
    </source>
</evidence>
<dbReference type="AlphaFoldDB" id="A0A0M0VK45"/>
<dbReference type="EMBL" id="SHQV01000020">
    <property type="protein sequence ID" value="TCE43099.1"/>
    <property type="molecule type" value="Genomic_DNA"/>
</dbReference>
<evidence type="ECO:0000313" key="10">
    <source>
        <dbReference type="Proteomes" id="UP000291226"/>
    </source>
</evidence>
<dbReference type="SUPFAM" id="SSF53850">
    <property type="entry name" value="Periplasmic binding protein-like II"/>
    <property type="match status" value="1"/>
</dbReference>
<dbReference type="InterPro" id="IPR006059">
    <property type="entry name" value="SBP"/>
</dbReference>
<dbReference type="Proteomes" id="UP000292932">
    <property type="component" value="Unassembled WGS sequence"/>
</dbReference>
<comment type="caution">
    <text evidence="9">The sequence shown here is derived from an EMBL/GenBank/DDBJ whole genome shotgun (WGS) entry which is preliminary data.</text>
</comment>
<dbReference type="Proteomes" id="UP000293319">
    <property type="component" value="Unassembled WGS sequence"/>
</dbReference>
<dbReference type="Proteomes" id="UP000293475">
    <property type="component" value="Unassembled WGS sequence"/>
</dbReference>
<evidence type="ECO:0000313" key="4">
    <source>
        <dbReference type="EMBL" id="TCE43099.1"/>
    </source>
</evidence>
<feature type="signal peptide" evidence="1">
    <location>
        <begin position="1"/>
        <end position="30"/>
    </location>
</feature>
<dbReference type="PANTHER" id="PTHR43649">
    <property type="entry name" value="ARABINOSE-BINDING PROTEIN-RELATED"/>
    <property type="match status" value="1"/>
</dbReference>
<dbReference type="Gene3D" id="3.40.190.10">
    <property type="entry name" value="Periplasmic binding protein-like II"/>
    <property type="match status" value="2"/>
</dbReference>